<evidence type="ECO:0000256" key="2">
    <source>
        <dbReference type="SAM" id="Phobius"/>
    </source>
</evidence>
<dbReference type="GeneID" id="28815087"/>
<keyword evidence="2" id="KW-0812">Transmembrane</keyword>
<feature type="compositionally biased region" description="Basic residues" evidence="1">
    <location>
        <begin position="142"/>
        <end position="157"/>
    </location>
</feature>
<feature type="transmembrane region" description="Helical" evidence="2">
    <location>
        <begin position="12"/>
        <end position="28"/>
    </location>
</feature>
<feature type="region of interest" description="Disordered" evidence="1">
    <location>
        <begin position="129"/>
        <end position="157"/>
    </location>
</feature>
<dbReference type="InParanoid" id="A0A194X1A1"/>
<proteinExistence type="predicted"/>
<keyword evidence="2" id="KW-1133">Transmembrane helix</keyword>
<accession>A0A194X1A1</accession>
<sequence length="157" mass="17763">MSSQSSKSQSWVAMVKFTMLAMCMFSAGKQSEMKRPEAIPFHPTNQLPLMPPVKTRERFIPKYECPPQNPPHIARKGKEKAIDGCKENLPRSCSPFCIPDSSTDDVPYRDDLPTRSACAAPYCSDHTPPITPHPHISSSRRALLHRFGNKQTRKKRK</sequence>
<protein>
    <submittedName>
        <fullName evidence="3">Uncharacterized protein</fullName>
    </submittedName>
</protein>
<evidence type="ECO:0000256" key="1">
    <source>
        <dbReference type="SAM" id="MobiDB-lite"/>
    </source>
</evidence>
<keyword evidence="4" id="KW-1185">Reference proteome</keyword>
<dbReference type="EMBL" id="KQ947421">
    <property type="protein sequence ID" value="KUJ13749.1"/>
    <property type="molecule type" value="Genomic_DNA"/>
</dbReference>
<keyword evidence="2" id="KW-0472">Membrane</keyword>
<dbReference type="RefSeq" id="XP_018068104.1">
    <property type="nucleotide sequence ID" value="XM_018205361.1"/>
</dbReference>
<evidence type="ECO:0000313" key="4">
    <source>
        <dbReference type="Proteomes" id="UP000070700"/>
    </source>
</evidence>
<dbReference type="KEGG" id="psco:LY89DRAFT_146685"/>
<name>A0A194X1A1_MOLSC</name>
<dbReference type="AlphaFoldDB" id="A0A194X1A1"/>
<evidence type="ECO:0000313" key="3">
    <source>
        <dbReference type="EMBL" id="KUJ13749.1"/>
    </source>
</evidence>
<gene>
    <name evidence="3" type="ORF">LY89DRAFT_146685</name>
</gene>
<reference evidence="3 4" key="1">
    <citation type="submission" date="2015-10" db="EMBL/GenBank/DDBJ databases">
        <title>Full genome of DAOMC 229536 Phialocephala scopiformis, a fungal endophyte of spruce producing the potent anti-insectan compound rugulosin.</title>
        <authorList>
            <consortium name="DOE Joint Genome Institute"/>
            <person name="Walker A.K."/>
            <person name="Frasz S.L."/>
            <person name="Seifert K.A."/>
            <person name="Miller J.D."/>
            <person name="Mondo S.J."/>
            <person name="Labutti K."/>
            <person name="Lipzen A."/>
            <person name="Dockter R."/>
            <person name="Kennedy M."/>
            <person name="Grigoriev I.V."/>
            <person name="Spatafora J.W."/>
        </authorList>
    </citation>
    <scope>NUCLEOTIDE SEQUENCE [LARGE SCALE GENOMIC DNA]</scope>
    <source>
        <strain evidence="3 4">CBS 120377</strain>
    </source>
</reference>
<dbReference type="Proteomes" id="UP000070700">
    <property type="component" value="Unassembled WGS sequence"/>
</dbReference>
<organism evidence="3 4">
    <name type="scientific">Mollisia scopiformis</name>
    <name type="common">Conifer needle endophyte fungus</name>
    <name type="synonym">Phialocephala scopiformis</name>
    <dbReference type="NCBI Taxonomy" id="149040"/>
    <lineage>
        <taxon>Eukaryota</taxon>
        <taxon>Fungi</taxon>
        <taxon>Dikarya</taxon>
        <taxon>Ascomycota</taxon>
        <taxon>Pezizomycotina</taxon>
        <taxon>Leotiomycetes</taxon>
        <taxon>Helotiales</taxon>
        <taxon>Mollisiaceae</taxon>
        <taxon>Mollisia</taxon>
    </lineage>
</organism>